<organism evidence="3 4">
    <name type="scientific">Malassezia sympodialis (strain ATCC 42132)</name>
    <name type="common">Atopic eczema-associated yeast</name>
    <dbReference type="NCBI Taxonomy" id="1230383"/>
    <lineage>
        <taxon>Eukaryota</taxon>
        <taxon>Fungi</taxon>
        <taxon>Dikarya</taxon>
        <taxon>Basidiomycota</taxon>
        <taxon>Ustilaginomycotina</taxon>
        <taxon>Malasseziomycetes</taxon>
        <taxon>Malasseziales</taxon>
        <taxon>Malasseziaceae</taxon>
        <taxon>Malassezia</taxon>
    </lineage>
</organism>
<feature type="region of interest" description="Disordered" evidence="2">
    <location>
        <begin position="105"/>
        <end position="160"/>
    </location>
</feature>
<dbReference type="GO" id="GO:0032981">
    <property type="term" value="P:mitochondrial respiratory chain complex I assembly"/>
    <property type="evidence" value="ECO:0007669"/>
    <property type="project" value="TreeGrafter"/>
</dbReference>
<reference evidence="4" key="1">
    <citation type="journal article" date="2017" name="Nucleic Acids Res.">
        <title>Proteogenomics produces comprehensive and highly accurate protein-coding gene annotation in a complete genome assembly of Malassezia sympodialis.</title>
        <authorList>
            <person name="Zhu Y."/>
            <person name="Engstroem P.G."/>
            <person name="Tellgren-Roth C."/>
            <person name="Baudo C.D."/>
            <person name="Kennell J.C."/>
            <person name="Sun S."/>
            <person name="Billmyre R.B."/>
            <person name="Schroeder M.S."/>
            <person name="Andersson A."/>
            <person name="Holm T."/>
            <person name="Sigurgeirsson B."/>
            <person name="Wu G."/>
            <person name="Sankaranarayanan S.R."/>
            <person name="Siddharthan R."/>
            <person name="Sanyal K."/>
            <person name="Lundeberg J."/>
            <person name="Nystedt B."/>
            <person name="Boekhout T."/>
            <person name="Dawson T.L. Jr."/>
            <person name="Heitman J."/>
            <person name="Scheynius A."/>
            <person name="Lehtioe J."/>
        </authorList>
    </citation>
    <scope>NUCLEOTIDE SEQUENCE [LARGE SCALE GENOMIC DNA]</scope>
    <source>
        <strain evidence="4">ATCC 42132</strain>
    </source>
</reference>
<evidence type="ECO:0000313" key="4">
    <source>
        <dbReference type="Proteomes" id="UP000186303"/>
    </source>
</evidence>
<dbReference type="GO" id="GO:0045271">
    <property type="term" value="C:respiratory chain complex I"/>
    <property type="evidence" value="ECO:0007669"/>
    <property type="project" value="InterPro"/>
</dbReference>
<dbReference type="VEuPathDB" id="FungiDB:MSYG_0662"/>
<gene>
    <name evidence="3" type="ORF">MSYG_0662</name>
</gene>
<evidence type="ECO:0000256" key="1">
    <source>
        <dbReference type="ARBA" id="ARBA00007355"/>
    </source>
</evidence>
<dbReference type="OMA" id="NTYWEFF"/>
<comment type="similarity">
    <text evidence="1">Belongs to the complex I NDUFA12 subunit family.</text>
</comment>
<dbReference type="Pfam" id="PF05071">
    <property type="entry name" value="NDUFA12"/>
    <property type="match status" value="1"/>
</dbReference>
<protein>
    <recommendedName>
        <fullName evidence="5">NADH dehydrogenase [ubiquinone] 1 alpha subcomplex subunit</fullName>
    </recommendedName>
</protein>
<evidence type="ECO:0008006" key="5">
    <source>
        <dbReference type="Google" id="ProtNLM"/>
    </source>
</evidence>
<dbReference type="EMBL" id="LT671821">
    <property type="protein sequence ID" value="SHO76324.1"/>
    <property type="molecule type" value="Genomic_DNA"/>
</dbReference>
<dbReference type="PANTHER" id="PTHR32470:SF2">
    <property type="entry name" value="NADH DEHYDROGENASE [UBIQUINONE] 1 ALPHA SUBCOMPLEX ASSEMBLY FACTOR 2"/>
    <property type="match status" value="1"/>
</dbReference>
<evidence type="ECO:0000313" key="3">
    <source>
        <dbReference type="EMBL" id="SHO76324.1"/>
    </source>
</evidence>
<dbReference type="STRING" id="1230383.A0A1M8A298"/>
<feature type="compositionally biased region" description="Basic and acidic residues" evidence="2">
    <location>
        <begin position="105"/>
        <end position="141"/>
    </location>
</feature>
<accession>A0A1M8A298</accession>
<dbReference type="Proteomes" id="UP000186303">
    <property type="component" value="Chromosome 1"/>
</dbReference>
<dbReference type="InterPro" id="IPR007763">
    <property type="entry name" value="NDUFA12"/>
</dbReference>
<keyword evidence="4" id="KW-1185">Reference proteome</keyword>
<proteinExistence type="inferred from homology"/>
<dbReference type="AlphaFoldDB" id="A0A1M8A298"/>
<dbReference type="GO" id="GO:0005739">
    <property type="term" value="C:mitochondrion"/>
    <property type="evidence" value="ECO:0007669"/>
    <property type="project" value="TreeGrafter"/>
</dbReference>
<dbReference type="PANTHER" id="PTHR32470">
    <property type="entry name" value="ADH DEHYDROGENASE [UBIQUINONE] 1 ALPHA SUBCOMPLEX ASSEMBLY FACTOR 2"/>
    <property type="match status" value="1"/>
</dbReference>
<dbReference type="OrthoDB" id="10255576at2759"/>
<name>A0A1M8A298_MALS4</name>
<sequence length="160" mass="19115">MFWRALSRFFRIGNARYIVGHDLENNIYYELPSLHATDPRRTRRVVKWKSCPYPSDFNPKDMPIQWDAWMRHTRKQPPTIQELLEDRERIRIVQHNAMVLQMQEQAHKAQVEAKREREHEHALEEQSRAEKTFSSSRKDAEQGAEETVETAIVHPARRRG</sequence>
<dbReference type="InterPro" id="IPR052618">
    <property type="entry name" value="ComplexI_NDUFA12"/>
</dbReference>
<evidence type="ECO:0000256" key="2">
    <source>
        <dbReference type="SAM" id="MobiDB-lite"/>
    </source>
</evidence>